<dbReference type="Proteomes" id="UP001642405">
    <property type="component" value="Unassembled WGS sequence"/>
</dbReference>
<feature type="compositionally biased region" description="Polar residues" evidence="1">
    <location>
        <begin position="77"/>
        <end position="88"/>
    </location>
</feature>
<comment type="caution">
    <text evidence="2">The sequence shown here is derived from an EMBL/GenBank/DDBJ whole genome shotgun (WGS) entry which is preliminary data.</text>
</comment>
<feature type="region of interest" description="Disordered" evidence="1">
    <location>
        <begin position="405"/>
        <end position="449"/>
    </location>
</feature>
<evidence type="ECO:0000256" key="1">
    <source>
        <dbReference type="SAM" id="MobiDB-lite"/>
    </source>
</evidence>
<gene>
    <name evidence="2" type="ORF">SCUCBS95973_005354</name>
</gene>
<name>A0ABP0BYC6_9PEZI</name>
<feature type="compositionally biased region" description="Acidic residues" evidence="1">
    <location>
        <begin position="418"/>
        <end position="449"/>
    </location>
</feature>
<evidence type="ECO:0008006" key="4">
    <source>
        <dbReference type="Google" id="ProtNLM"/>
    </source>
</evidence>
<sequence>MMSYSYGNPYTNMLQTTSTMQQQQQQQQQQPQQPQPSQMYSVSTYQQQPNNAFLEDLSRQLVSASSTIRRRHSRSSQYGSRTPGSTMRITKPSSANNSPQSSAMMQARKRMAAAHDASMYASPHRIPQQLVPTPDYLSINRYDTSAEAVASRPARPVSWHPSSTYLMPVQLPVQQMPLSVATNFQVPAQMSAYATPALPPADYEQFPSMQPFTLSPSAYSNQTSPSTAFSPYSGNFDSTTAGHYYSPNPWALSPSVNTNGAMFDKLPSPVDCPALITGQQQQQQQTTTAGQPQIYQNQQASNQVHSQPSTGSSTASEWTNFVAHGFTAPRTPPDNNFLSAAEPAQARIPSEGSIVACQEQDDEQQEGEILVGMGLYDPPEKEVMDPTLQSYRSSVAQLLGAAYTFPEPTGKGLKLEDAWEPPENLDDDDEEDDNDEDRDAEGENQEDNI</sequence>
<feature type="region of interest" description="Disordered" evidence="1">
    <location>
        <begin position="64"/>
        <end position="100"/>
    </location>
</feature>
<organism evidence="2 3">
    <name type="scientific">Sporothrix curviconia</name>
    <dbReference type="NCBI Taxonomy" id="1260050"/>
    <lineage>
        <taxon>Eukaryota</taxon>
        <taxon>Fungi</taxon>
        <taxon>Dikarya</taxon>
        <taxon>Ascomycota</taxon>
        <taxon>Pezizomycotina</taxon>
        <taxon>Sordariomycetes</taxon>
        <taxon>Sordariomycetidae</taxon>
        <taxon>Ophiostomatales</taxon>
        <taxon>Ophiostomataceae</taxon>
        <taxon>Sporothrix</taxon>
    </lineage>
</organism>
<feature type="compositionally biased region" description="Low complexity" evidence="1">
    <location>
        <begin position="17"/>
        <end position="39"/>
    </location>
</feature>
<proteinExistence type="predicted"/>
<reference evidence="2 3" key="1">
    <citation type="submission" date="2024-01" db="EMBL/GenBank/DDBJ databases">
        <authorList>
            <person name="Allen C."/>
            <person name="Tagirdzhanova G."/>
        </authorList>
    </citation>
    <scope>NUCLEOTIDE SEQUENCE [LARGE SCALE GENOMIC DNA]</scope>
</reference>
<feature type="region of interest" description="Disordered" evidence="1">
    <location>
        <begin position="17"/>
        <end position="47"/>
    </location>
</feature>
<keyword evidence="3" id="KW-1185">Reference proteome</keyword>
<accession>A0ABP0BYC6</accession>
<evidence type="ECO:0000313" key="3">
    <source>
        <dbReference type="Proteomes" id="UP001642405"/>
    </source>
</evidence>
<protein>
    <recommendedName>
        <fullName evidence="4">Transcription factor</fullName>
    </recommendedName>
</protein>
<evidence type="ECO:0000313" key="2">
    <source>
        <dbReference type="EMBL" id="CAK7223955.1"/>
    </source>
</evidence>
<dbReference type="EMBL" id="CAWUHB010000029">
    <property type="protein sequence ID" value="CAK7223955.1"/>
    <property type="molecule type" value="Genomic_DNA"/>
</dbReference>